<dbReference type="InterPro" id="IPR011053">
    <property type="entry name" value="Single_hybrid_motif"/>
</dbReference>
<dbReference type="Pfam" id="PF02817">
    <property type="entry name" value="E3_binding"/>
    <property type="match status" value="1"/>
</dbReference>
<comment type="subunit">
    <text evidence="3">Forms a 24-polypeptide structural core with octahedral symmetry.</text>
</comment>
<dbReference type="EC" id="2.3.1.-" evidence="7"/>
<sequence>MTDFILPDIGEGVVECELLEWLVSEGDTVEEDQPVAEVMTDKATVQIPAIHSGVITRLYYKPGDIAKVHAPLFELKPANDDSGASQQQKPDAPQVPEKAPEKVSEMQPADNAGSAVETFILPDIGEGIVECEIVKWHIDAGEFVAEDEVVVEVMTDKAVVEIPAKHAGTLMKRYHEVGQIAKVHEPLFDLSVEQEGAGGSSGATTASNETTVQASPPAPGKTVPTGFQEGGFEPPKVIEGKVPASPAVRRLAKENNLALQDITPTGKKGRVLKQDVLNALKQGQQNSAQTTSQAESTATAEQASRTVPLTPVQKAMAKQMVRSVSTIPHFTVSDELVMDPLIALKGSLKAQFADADIKLTFMPFFIKALSLCLTEFPQFNARLSEDGNAMTYFDDHNIGFAVDSSAGLLVPNIKQVQNLSVLEIAEAMQRIVTDAKQGKVSSSDLKGGTISISNVGVLGGTTATPIINYPELAIVALGKIQQLPRFDDQQQVISQSVMQVSWSADHRVIDGATMVRFNNVWLDYLSNPLKMLSKLR</sequence>
<feature type="compositionally biased region" description="Low complexity" evidence="8">
    <location>
        <begin position="202"/>
        <end position="211"/>
    </location>
</feature>
<gene>
    <name evidence="11" type="ORF">C6Y40_20880</name>
</gene>
<dbReference type="Pfam" id="PF00364">
    <property type="entry name" value="Biotin_lipoyl"/>
    <property type="match status" value="2"/>
</dbReference>
<feature type="region of interest" description="Disordered" evidence="8">
    <location>
        <begin position="76"/>
        <end position="111"/>
    </location>
</feature>
<accession>A0A2S9V568</accession>
<protein>
    <recommendedName>
        <fullName evidence="7">Dihydrolipoamide acetyltransferase component of pyruvate dehydrogenase complex</fullName>
        <ecNumber evidence="7">2.3.1.-</ecNumber>
    </recommendedName>
</protein>
<dbReference type="Gene3D" id="2.40.50.100">
    <property type="match status" value="2"/>
</dbReference>
<keyword evidence="5 7" id="KW-0450">Lipoyl</keyword>
<dbReference type="InterPro" id="IPR036625">
    <property type="entry name" value="E3-bd_dom_sf"/>
</dbReference>
<dbReference type="FunFam" id="3.30.559.10:FF:000007">
    <property type="entry name" value="Dihydrolipoamide acetyltransferase component of pyruvate dehydrogenase complex"/>
    <property type="match status" value="1"/>
</dbReference>
<keyword evidence="12" id="KW-1185">Reference proteome</keyword>
<comment type="similarity">
    <text evidence="2 7">Belongs to the 2-oxoacid dehydrogenase family.</text>
</comment>
<comment type="caution">
    <text evidence="11">The sequence shown here is derived from an EMBL/GenBank/DDBJ whole genome shotgun (WGS) entry which is preliminary data.</text>
</comment>
<feature type="domain" description="Lipoyl-binding" evidence="9">
    <location>
        <begin position="1"/>
        <end position="76"/>
    </location>
</feature>
<evidence type="ECO:0000256" key="3">
    <source>
        <dbReference type="ARBA" id="ARBA00011484"/>
    </source>
</evidence>
<feature type="region of interest" description="Disordered" evidence="8">
    <location>
        <begin position="194"/>
        <end position="239"/>
    </location>
</feature>
<evidence type="ECO:0000313" key="11">
    <source>
        <dbReference type="EMBL" id="PRO71589.1"/>
    </source>
</evidence>
<comment type="cofactor">
    <cofactor evidence="1 7">
        <name>(R)-lipoate</name>
        <dbReference type="ChEBI" id="CHEBI:83088"/>
    </cofactor>
</comment>
<feature type="region of interest" description="Disordered" evidence="8">
    <location>
        <begin position="283"/>
        <end position="306"/>
    </location>
</feature>
<evidence type="ECO:0000256" key="1">
    <source>
        <dbReference type="ARBA" id="ARBA00001938"/>
    </source>
</evidence>
<dbReference type="AlphaFoldDB" id="A0A2S9V568"/>
<dbReference type="PROSITE" id="PS50968">
    <property type="entry name" value="BIOTINYL_LIPOYL"/>
    <property type="match status" value="2"/>
</dbReference>
<dbReference type="Gene3D" id="3.30.559.10">
    <property type="entry name" value="Chloramphenicol acetyltransferase-like domain"/>
    <property type="match status" value="1"/>
</dbReference>
<dbReference type="PROSITE" id="PS51826">
    <property type="entry name" value="PSBD"/>
    <property type="match status" value="1"/>
</dbReference>
<evidence type="ECO:0000259" key="10">
    <source>
        <dbReference type="PROSITE" id="PS51826"/>
    </source>
</evidence>
<dbReference type="GO" id="GO:0031405">
    <property type="term" value="F:lipoic acid binding"/>
    <property type="evidence" value="ECO:0007669"/>
    <property type="project" value="TreeGrafter"/>
</dbReference>
<feature type="compositionally biased region" description="Low complexity" evidence="8">
    <location>
        <begin position="284"/>
        <end position="304"/>
    </location>
</feature>
<dbReference type="GO" id="GO:0016407">
    <property type="term" value="F:acetyltransferase activity"/>
    <property type="evidence" value="ECO:0007669"/>
    <property type="project" value="TreeGrafter"/>
</dbReference>
<dbReference type="SUPFAM" id="SSF52777">
    <property type="entry name" value="CoA-dependent acyltransferases"/>
    <property type="match status" value="1"/>
</dbReference>
<evidence type="ECO:0000256" key="8">
    <source>
        <dbReference type="SAM" id="MobiDB-lite"/>
    </source>
</evidence>
<evidence type="ECO:0000256" key="6">
    <source>
        <dbReference type="ARBA" id="ARBA00023315"/>
    </source>
</evidence>
<dbReference type="OrthoDB" id="9805770at2"/>
<dbReference type="CDD" id="cd06849">
    <property type="entry name" value="lipoyl_domain"/>
    <property type="match status" value="2"/>
</dbReference>
<organism evidence="11 12">
    <name type="scientific">Alteromonas alba</name>
    <dbReference type="NCBI Taxonomy" id="2079529"/>
    <lineage>
        <taxon>Bacteria</taxon>
        <taxon>Pseudomonadati</taxon>
        <taxon>Pseudomonadota</taxon>
        <taxon>Gammaproteobacteria</taxon>
        <taxon>Alteromonadales</taxon>
        <taxon>Alteromonadaceae</taxon>
        <taxon>Alteromonas/Salinimonas group</taxon>
        <taxon>Alteromonas</taxon>
    </lineage>
</organism>
<dbReference type="PANTHER" id="PTHR43178">
    <property type="entry name" value="DIHYDROLIPOAMIDE ACETYLTRANSFERASE COMPONENT OF PYRUVATE DEHYDROGENASE COMPLEX"/>
    <property type="match status" value="1"/>
</dbReference>
<dbReference type="GO" id="GO:0005737">
    <property type="term" value="C:cytoplasm"/>
    <property type="evidence" value="ECO:0007669"/>
    <property type="project" value="TreeGrafter"/>
</dbReference>
<dbReference type="SUPFAM" id="SSF47005">
    <property type="entry name" value="Peripheral subunit-binding domain of 2-oxo acid dehydrogenase complex"/>
    <property type="match status" value="1"/>
</dbReference>
<dbReference type="InterPro" id="IPR003016">
    <property type="entry name" value="2-oxoA_DH_lipoyl-BS"/>
</dbReference>
<evidence type="ECO:0000256" key="4">
    <source>
        <dbReference type="ARBA" id="ARBA00022679"/>
    </source>
</evidence>
<dbReference type="InterPro" id="IPR004167">
    <property type="entry name" value="PSBD"/>
</dbReference>
<dbReference type="Gene3D" id="4.10.320.10">
    <property type="entry name" value="E3-binding domain"/>
    <property type="match status" value="1"/>
</dbReference>
<dbReference type="SUPFAM" id="SSF51230">
    <property type="entry name" value="Single hybrid motif"/>
    <property type="match status" value="2"/>
</dbReference>
<dbReference type="Proteomes" id="UP000238949">
    <property type="component" value="Unassembled WGS sequence"/>
</dbReference>
<dbReference type="Pfam" id="PF00198">
    <property type="entry name" value="2-oxoacid_dh"/>
    <property type="match status" value="1"/>
</dbReference>
<dbReference type="RefSeq" id="WP_105936327.1">
    <property type="nucleotide sequence ID" value="NZ_PVNP01000203.1"/>
</dbReference>
<name>A0A2S9V568_9ALTE</name>
<feature type="domain" description="Lipoyl-binding" evidence="9">
    <location>
        <begin position="116"/>
        <end position="191"/>
    </location>
</feature>
<dbReference type="InterPro" id="IPR000089">
    <property type="entry name" value="Biotin_lipoyl"/>
</dbReference>
<dbReference type="InterPro" id="IPR050743">
    <property type="entry name" value="2-oxoacid_DH_E2_comp"/>
</dbReference>
<reference evidence="12" key="1">
    <citation type="journal article" date="2020" name="Int. J. Syst. Evol. Microbiol.">
        <title>Alteromonas alba sp. nov., a marine bacterium isolated from the seawater of the West Pacific Ocean.</title>
        <authorList>
            <person name="Sun C."/>
            <person name="Wu Y.-H."/>
            <person name="Xamxidin M."/>
            <person name="Cheng H."/>
            <person name="Xu X.-W."/>
        </authorList>
    </citation>
    <scope>NUCLEOTIDE SEQUENCE [LARGE SCALE GENOMIC DNA]</scope>
    <source>
        <strain evidence="12">190</strain>
    </source>
</reference>
<evidence type="ECO:0000256" key="5">
    <source>
        <dbReference type="ARBA" id="ARBA00022823"/>
    </source>
</evidence>
<proteinExistence type="inferred from homology"/>
<evidence type="ECO:0000313" key="12">
    <source>
        <dbReference type="Proteomes" id="UP000238949"/>
    </source>
</evidence>
<dbReference type="PROSITE" id="PS00189">
    <property type="entry name" value="LIPOYL"/>
    <property type="match status" value="2"/>
</dbReference>
<keyword evidence="4 7" id="KW-0808">Transferase</keyword>
<evidence type="ECO:0000256" key="2">
    <source>
        <dbReference type="ARBA" id="ARBA00007317"/>
    </source>
</evidence>
<dbReference type="InterPro" id="IPR023213">
    <property type="entry name" value="CAT-like_dom_sf"/>
</dbReference>
<feature type="domain" description="Peripheral subunit-binding (PSBD)" evidence="10">
    <location>
        <begin position="243"/>
        <end position="280"/>
    </location>
</feature>
<dbReference type="EMBL" id="PVNP01000203">
    <property type="protein sequence ID" value="PRO71589.1"/>
    <property type="molecule type" value="Genomic_DNA"/>
</dbReference>
<dbReference type="InterPro" id="IPR001078">
    <property type="entry name" value="2-oxoacid_DH_actylTfrase"/>
</dbReference>
<keyword evidence="6 7" id="KW-0012">Acyltransferase</keyword>
<dbReference type="PANTHER" id="PTHR43178:SF5">
    <property type="entry name" value="LIPOAMIDE ACYLTRANSFERASE COMPONENT OF BRANCHED-CHAIN ALPHA-KETO ACID DEHYDROGENASE COMPLEX, MITOCHONDRIAL"/>
    <property type="match status" value="1"/>
</dbReference>
<evidence type="ECO:0000259" key="9">
    <source>
        <dbReference type="PROSITE" id="PS50968"/>
    </source>
</evidence>
<evidence type="ECO:0000256" key="7">
    <source>
        <dbReference type="RuleBase" id="RU003423"/>
    </source>
</evidence>